<reference evidence="2 3" key="1">
    <citation type="submission" date="2019-12" db="EMBL/GenBank/DDBJ databases">
        <title>Whole genome shotgun sequence of Streptomyces hygroscopicus subsp. glebosus NBRC 13786.</title>
        <authorList>
            <person name="Ichikawa N."/>
            <person name="Kimura A."/>
            <person name="Kitahashi Y."/>
            <person name="Komaki H."/>
            <person name="Tamura T."/>
        </authorList>
    </citation>
    <scope>NUCLEOTIDE SEQUENCE [LARGE SCALE GENOMIC DNA]</scope>
    <source>
        <strain evidence="2 3">NBRC 13786</strain>
    </source>
</reference>
<protein>
    <submittedName>
        <fullName evidence="2">Uncharacterized protein</fullName>
    </submittedName>
</protein>
<proteinExistence type="predicted"/>
<keyword evidence="3" id="KW-1185">Reference proteome</keyword>
<feature type="compositionally biased region" description="Polar residues" evidence="1">
    <location>
        <begin position="23"/>
        <end position="34"/>
    </location>
</feature>
<sequence length="84" mass="8924">MGQADHLIVRSGTAAGLAPAFHGTSNDPASTATPTEAVRPTLLRDHRDRTPTLSTDPSPVREKNTEEFMPHSLTPPHGPLSMTA</sequence>
<feature type="compositionally biased region" description="Basic and acidic residues" evidence="1">
    <location>
        <begin position="59"/>
        <end position="69"/>
    </location>
</feature>
<feature type="region of interest" description="Disordered" evidence="1">
    <location>
        <begin position="17"/>
        <end position="84"/>
    </location>
</feature>
<evidence type="ECO:0000313" key="3">
    <source>
        <dbReference type="Proteomes" id="UP000430079"/>
    </source>
</evidence>
<dbReference type="EMBL" id="BLIO01000001">
    <property type="protein sequence ID" value="GFE16396.1"/>
    <property type="molecule type" value="Genomic_DNA"/>
</dbReference>
<name>A0A640T298_9ACTN</name>
<accession>A0A640T298</accession>
<dbReference type="Proteomes" id="UP000430079">
    <property type="component" value="Unassembled WGS sequence"/>
</dbReference>
<dbReference type="AlphaFoldDB" id="A0A640T298"/>
<organism evidence="2 3">
    <name type="scientific">Streptomyces glebosus</name>
    <dbReference type="NCBI Taxonomy" id="249580"/>
    <lineage>
        <taxon>Bacteria</taxon>
        <taxon>Bacillati</taxon>
        <taxon>Actinomycetota</taxon>
        <taxon>Actinomycetes</taxon>
        <taxon>Kitasatosporales</taxon>
        <taxon>Streptomycetaceae</taxon>
        <taxon>Streptomyces</taxon>
    </lineage>
</organism>
<evidence type="ECO:0000256" key="1">
    <source>
        <dbReference type="SAM" id="MobiDB-lite"/>
    </source>
</evidence>
<comment type="caution">
    <text evidence="2">The sequence shown here is derived from an EMBL/GenBank/DDBJ whole genome shotgun (WGS) entry which is preliminary data.</text>
</comment>
<evidence type="ECO:0000313" key="2">
    <source>
        <dbReference type="EMBL" id="GFE16396.1"/>
    </source>
</evidence>
<gene>
    <name evidence="2" type="ORF">Sgleb_44430</name>
</gene>